<evidence type="ECO:0000313" key="2">
    <source>
        <dbReference type="Proteomes" id="UP000285793"/>
    </source>
</evidence>
<gene>
    <name evidence="1" type="ORF">C3E80_19540</name>
</gene>
<dbReference type="Proteomes" id="UP000285793">
    <property type="component" value="Unassembled WGS sequence"/>
</dbReference>
<reference evidence="1 2" key="1">
    <citation type="journal article" date="2018" name="Front. Microbiol.">
        <title>An Investigation of an Acute Gastroenteritis Outbreak: Cronobacter sakazakii, a Potential Cause of Food-Borne Illness.</title>
        <authorList>
            <person name="Yong W."/>
            <person name="Guo B."/>
            <person name="Shi X."/>
            <person name="Cheng T."/>
            <person name="Chen M."/>
            <person name="Jiang X."/>
            <person name="Ye Y."/>
            <person name="Wang J."/>
            <person name="Xie G."/>
            <person name="Ding J."/>
        </authorList>
    </citation>
    <scope>NUCLEOTIDE SEQUENCE [LARGE SCALE GENOMIC DNA]</scope>
    <source>
        <strain evidence="1 2">S1</strain>
    </source>
</reference>
<dbReference type="AlphaFoldDB" id="A0A423XQY8"/>
<accession>A0A423XQY8</accession>
<name>A0A423XQY8_9ENTR</name>
<organism evidence="1 2">
    <name type="scientific">Cronobacter malonaticus</name>
    <dbReference type="NCBI Taxonomy" id="413503"/>
    <lineage>
        <taxon>Bacteria</taxon>
        <taxon>Pseudomonadati</taxon>
        <taxon>Pseudomonadota</taxon>
        <taxon>Gammaproteobacteria</taxon>
        <taxon>Enterobacterales</taxon>
        <taxon>Enterobacteriaceae</taxon>
        <taxon>Cronobacter</taxon>
    </lineage>
</organism>
<comment type="caution">
    <text evidence="1">The sequence shown here is derived from an EMBL/GenBank/DDBJ whole genome shotgun (WGS) entry which is preliminary data.</text>
</comment>
<proteinExistence type="predicted"/>
<dbReference type="Pfam" id="PF05939">
    <property type="entry name" value="Phage_min_tail"/>
    <property type="match status" value="1"/>
</dbReference>
<protein>
    <submittedName>
        <fullName evidence="1">Phage tail protein</fullName>
    </submittedName>
</protein>
<dbReference type="InterPro" id="IPR010265">
    <property type="entry name" value="Phage_lambda_TipM"/>
</dbReference>
<dbReference type="RefSeq" id="WP_123949034.1">
    <property type="nucleotide sequence ID" value="NZ_PQJL01000022.1"/>
</dbReference>
<evidence type="ECO:0000313" key="1">
    <source>
        <dbReference type="EMBL" id="ROW58793.1"/>
    </source>
</evidence>
<sequence>MATETFTWCPRINAGGEVTHRVRRVQFGDGYAQASGDGINARGQKWDLEFVGDESYITAIMDFLDRHGGNRSFIWQAPLKGAGLYRCDAYRPSAPGGGIFSLTATFTQAFAP</sequence>
<dbReference type="EMBL" id="PQJL01000022">
    <property type="protein sequence ID" value="ROW58793.1"/>
    <property type="molecule type" value="Genomic_DNA"/>
</dbReference>